<name>U5D8H2_AMBTC</name>
<sequence length="71" mass="7764">MIRPLATLGNDDWKRTSWVLVRVRARPGSAQHRLARMLRARVHVFCPTQLSPVLFGGNVVGSGSSLSPDPA</sequence>
<organism evidence="1 2">
    <name type="scientific">Amborella trichopoda</name>
    <dbReference type="NCBI Taxonomy" id="13333"/>
    <lineage>
        <taxon>Eukaryota</taxon>
        <taxon>Viridiplantae</taxon>
        <taxon>Streptophyta</taxon>
        <taxon>Embryophyta</taxon>
        <taxon>Tracheophyta</taxon>
        <taxon>Spermatophyta</taxon>
        <taxon>Magnoliopsida</taxon>
        <taxon>Amborellales</taxon>
        <taxon>Amborellaceae</taxon>
        <taxon>Amborella</taxon>
    </lineage>
</organism>
<dbReference type="HOGENOM" id="CLU_2743416_0_0_1"/>
<gene>
    <name evidence="1" type="ORF">AMTR_s00047p00035210</name>
</gene>
<evidence type="ECO:0000313" key="2">
    <source>
        <dbReference type="Proteomes" id="UP000017836"/>
    </source>
</evidence>
<dbReference type="AlphaFoldDB" id="U5D8H2"/>
<proteinExistence type="predicted"/>
<accession>U5D8H2</accession>
<dbReference type="Proteomes" id="UP000017836">
    <property type="component" value="Unassembled WGS sequence"/>
</dbReference>
<dbReference type="Gramene" id="ERN17722">
    <property type="protein sequence ID" value="ERN17722"/>
    <property type="gene ID" value="AMTR_s00047p00035210"/>
</dbReference>
<protein>
    <submittedName>
        <fullName evidence="1">Uncharacterized protein</fullName>
    </submittedName>
</protein>
<evidence type="ECO:0000313" key="1">
    <source>
        <dbReference type="EMBL" id="ERN17722.1"/>
    </source>
</evidence>
<dbReference type="EMBL" id="KI392311">
    <property type="protein sequence ID" value="ERN17722.1"/>
    <property type="molecule type" value="Genomic_DNA"/>
</dbReference>
<reference evidence="2" key="1">
    <citation type="journal article" date="2013" name="Science">
        <title>The Amborella genome and the evolution of flowering plants.</title>
        <authorList>
            <consortium name="Amborella Genome Project"/>
        </authorList>
    </citation>
    <scope>NUCLEOTIDE SEQUENCE [LARGE SCALE GENOMIC DNA]</scope>
</reference>
<keyword evidence="2" id="KW-1185">Reference proteome</keyword>